<dbReference type="PANTHER" id="PTHR13832:SF827">
    <property type="entry name" value="PROTEIN PHOSPHATASE 1L"/>
    <property type="match status" value="1"/>
</dbReference>
<name>A0AAE3E4H3_9FIRM</name>
<gene>
    <name evidence="2" type="ORF">LKD48_09180</name>
</gene>
<dbReference type="RefSeq" id="WP_066562244.1">
    <property type="nucleotide sequence ID" value="NZ_JAJEQN010000021.1"/>
</dbReference>
<dbReference type="GO" id="GO:0004722">
    <property type="term" value="F:protein serine/threonine phosphatase activity"/>
    <property type="evidence" value="ECO:0007669"/>
    <property type="project" value="InterPro"/>
</dbReference>
<dbReference type="SMART" id="SM00332">
    <property type="entry name" value="PP2Cc"/>
    <property type="match status" value="1"/>
</dbReference>
<protein>
    <submittedName>
        <fullName evidence="2">Stp1/IreP family PP2C-type Ser/Thr phosphatase</fullName>
    </submittedName>
</protein>
<dbReference type="InterPro" id="IPR036457">
    <property type="entry name" value="PPM-type-like_dom_sf"/>
</dbReference>
<dbReference type="Pfam" id="PF13672">
    <property type="entry name" value="PP2C_2"/>
    <property type="match status" value="1"/>
</dbReference>
<dbReference type="InterPro" id="IPR015655">
    <property type="entry name" value="PP2C"/>
</dbReference>
<accession>A0AAE3E4H3</accession>
<evidence type="ECO:0000313" key="2">
    <source>
        <dbReference type="EMBL" id="MCC2221804.1"/>
    </source>
</evidence>
<dbReference type="AlphaFoldDB" id="A0AAE3E4H3"/>
<dbReference type="PROSITE" id="PS51746">
    <property type="entry name" value="PPM_2"/>
    <property type="match status" value="1"/>
</dbReference>
<dbReference type="CDD" id="cd00143">
    <property type="entry name" value="PP2Cc"/>
    <property type="match status" value="1"/>
</dbReference>
<evidence type="ECO:0000259" key="1">
    <source>
        <dbReference type="PROSITE" id="PS51746"/>
    </source>
</evidence>
<proteinExistence type="predicted"/>
<feature type="domain" description="PPM-type phosphatase" evidence="1">
    <location>
        <begin position="2"/>
        <end position="240"/>
    </location>
</feature>
<comment type="caution">
    <text evidence="2">The sequence shown here is derived from an EMBL/GenBank/DDBJ whole genome shotgun (WGS) entry which is preliminary data.</text>
</comment>
<organism evidence="2 3">
    <name type="scientific">Anthropogastromicrobium aceti</name>
    <dbReference type="NCBI Taxonomy" id="2981768"/>
    <lineage>
        <taxon>Bacteria</taxon>
        <taxon>Bacillati</taxon>
        <taxon>Bacillota</taxon>
        <taxon>Clostridia</taxon>
        <taxon>Lachnospirales</taxon>
        <taxon>Lachnospiraceae</taxon>
        <taxon>Anthropogastromicrobium</taxon>
    </lineage>
</organism>
<dbReference type="Gene3D" id="3.60.40.10">
    <property type="entry name" value="PPM-type phosphatase domain"/>
    <property type="match status" value="1"/>
</dbReference>
<dbReference type="SMART" id="SM00331">
    <property type="entry name" value="PP2C_SIG"/>
    <property type="match status" value="1"/>
</dbReference>
<evidence type="ECO:0000313" key="3">
    <source>
        <dbReference type="Proteomes" id="UP001198200"/>
    </source>
</evidence>
<dbReference type="SUPFAM" id="SSF81606">
    <property type="entry name" value="PP2C-like"/>
    <property type="match status" value="1"/>
</dbReference>
<dbReference type="NCBIfam" id="NF033484">
    <property type="entry name" value="Stp1_PP2C_phos"/>
    <property type="match status" value="1"/>
</dbReference>
<dbReference type="EMBL" id="JAJEQN010000021">
    <property type="protein sequence ID" value="MCC2221804.1"/>
    <property type="molecule type" value="Genomic_DNA"/>
</dbReference>
<dbReference type="InterPro" id="IPR001932">
    <property type="entry name" value="PPM-type_phosphatase-like_dom"/>
</dbReference>
<dbReference type="PANTHER" id="PTHR13832">
    <property type="entry name" value="PROTEIN PHOSPHATASE 2C"/>
    <property type="match status" value="1"/>
</dbReference>
<dbReference type="Proteomes" id="UP001198200">
    <property type="component" value="Unassembled WGS sequence"/>
</dbReference>
<reference evidence="2 3" key="1">
    <citation type="submission" date="2021-10" db="EMBL/GenBank/DDBJ databases">
        <title>Anaerobic single-cell dispensing facilitates the cultivation of human gut bacteria.</title>
        <authorList>
            <person name="Afrizal A."/>
        </authorList>
    </citation>
    <scope>NUCLEOTIDE SEQUENCE [LARGE SCALE GENOMIC DNA]</scope>
    <source>
        <strain evidence="2 3">CLA-AA-H224</strain>
    </source>
</reference>
<keyword evidence="3" id="KW-1185">Reference proteome</keyword>
<sequence length="241" mass="26695">MQISCKSDIGRMRSQNQDSVFASDKPVGKLPNLLIVADGMGGHKAGDFASRYAVEKLVECISESVYENPLLIVSDAIRVVNRRIYEKSQDYEEYRGMGTTLTLAFVDEASKLHVFQVGDSRLYLISDTIRQITKDHSYVEEMYRKGLITRDSEEYQSKKNIITRALGSHDYTAADIFEEPVVPGDLLLLCSDGLTNMVGDDAIFEIAKGAASLEEKTNVLIEQANENGGQDNISVILASVE</sequence>